<keyword evidence="6 10" id="KW-0143">Chaperone</keyword>
<evidence type="ECO:0000256" key="4">
    <source>
        <dbReference type="ARBA" id="ARBA00022490"/>
    </source>
</evidence>
<evidence type="ECO:0000256" key="3">
    <source>
        <dbReference type="ARBA" id="ARBA00011738"/>
    </source>
</evidence>
<dbReference type="Gene3D" id="2.30.22.10">
    <property type="entry name" value="Head domain of nucleotide exchange factor GrpE"/>
    <property type="match status" value="1"/>
</dbReference>
<dbReference type="EMBL" id="QRAS01000001">
    <property type="protein sequence ID" value="RDL12281.1"/>
    <property type="molecule type" value="Genomic_DNA"/>
</dbReference>
<dbReference type="InterPro" id="IPR000740">
    <property type="entry name" value="GrpE"/>
</dbReference>
<dbReference type="GO" id="GO:0006457">
    <property type="term" value="P:protein folding"/>
    <property type="evidence" value="ECO:0007669"/>
    <property type="project" value="InterPro"/>
</dbReference>
<reference evidence="14 15" key="1">
    <citation type="submission" date="2018-07" db="EMBL/GenBank/DDBJ databases">
        <title>Genomic Encyclopedia of Type Strains, Phase III (KMG-III): the genomes of soil and plant-associated and newly described type strains.</title>
        <authorList>
            <person name="Whitman W."/>
        </authorList>
    </citation>
    <scope>NUCLEOTIDE SEQUENCE [LARGE SCALE GENOMIC DNA]</scope>
    <source>
        <strain evidence="14 15">CECT 7031</strain>
    </source>
</reference>
<dbReference type="NCBIfam" id="NF010753">
    <property type="entry name" value="PRK14156.1"/>
    <property type="match status" value="1"/>
</dbReference>
<evidence type="ECO:0000256" key="9">
    <source>
        <dbReference type="ARBA" id="ARBA00076414"/>
    </source>
</evidence>
<dbReference type="GO" id="GO:0051082">
    <property type="term" value="F:unfolded protein binding"/>
    <property type="evidence" value="ECO:0007669"/>
    <property type="project" value="TreeGrafter"/>
</dbReference>
<evidence type="ECO:0000256" key="11">
    <source>
        <dbReference type="RuleBase" id="RU000639"/>
    </source>
</evidence>
<evidence type="ECO:0000256" key="6">
    <source>
        <dbReference type="ARBA" id="ARBA00023186"/>
    </source>
</evidence>
<comment type="subunit">
    <text evidence="3 10">Homodimer.</text>
</comment>
<comment type="similarity">
    <text evidence="2 10 12">Belongs to the GrpE family.</text>
</comment>
<dbReference type="GO" id="GO:0000774">
    <property type="term" value="F:adenyl-nucleotide exchange factor activity"/>
    <property type="evidence" value="ECO:0007669"/>
    <property type="project" value="InterPro"/>
</dbReference>
<keyword evidence="5 10" id="KW-0346">Stress response</keyword>
<dbReference type="GeneID" id="94546280"/>
<feature type="compositionally biased region" description="Basic and acidic residues" evidence="13">
    <location>
        <begin position="1"/>
        <end position="20"/>
    </location>
</feature>
<dbReference type="GO" id="GO:0051087">
    <property type="term" value="F:protein-folding chaperone binding"/>
    <property type="evidence" value="ECO:0007669"/>
    <property type="project" value="InterPro"/>
</dbReference>
<protein>
    <recommendedName>
        <fullName evidence="8 10">Protein GrpE</fullName>
    </recommendedName>
    <alternativeName>
        <fullName evidence="9 10">HSP-70 cofactor</fullName>
    </alternativeName>
</protein>
<dbReference type="PRINTS" id="PR00773">
    <property type="entry name" value="GRPEPROTEIN"/>
</dbReference>
<proteinExistence type="inferred from homology"/>
<dbReference type="SUPFAM" id="SSF58014">
    <property type="entry name" value="Coiled-coil domain of nucleotide exchange factor GrpE"/>
    <property type="match status" value="1"/>
</dbReference>
<feature type="region of interest" description="Disordered" evidence="13">
    <location>
        <begin position="1"/>
        <end position="30"/>
    </location>
</feature>
<dbReference type="PANTHER" id="PTHR21237">
    <property type="entry name" value="GRPE PROTEIN"/>
    <property type="match status" value="1"/>
</dbReference>
<comment type="function">
    <text evidence="7 10 11">Participates actively in the response to hyperosmotic and heat shock by preventing the aggregation of stress-denatured proteins, in association with DnaK and GrpE. It is the nucleotide exchange factor for DnaK and may function as a thermosensor. Unfolded proteins bind initially to DnaJ; upon interaction with the DnaJ-bound protein, DnaK hydrolyzes its bound ATP, resulting in the formation of a stable complex. GrpE releases ADP from DnaK; ATP binding to DnaK triggers the release of the substrate protein, thus completing the reaction cycle. Several rounds of ATP-dependent interactions between DnaJ, DnaK and GrpE are required for fully efficient folding.</text>
</comment>
<dbReference type="HAMAP" id="MF_01151">
    <property type="entry name" value="GrpE"/>
    <property type="match status" value="1"/>
</dbReference>
<keyword evidence="4 10" id="KW-0963">Cytoplasm</keyword>
<evidence type="ECO:0000256" key="8">
    <source>
        <dbReference type="ARBA" id="ARBA00072274"/>
    </source>
</evidence>
<dbReference type="NCBIfam" id="NF010738">
    <property type="entry name" value="PRK14140.1"/>
    <property type="match status" value="1"/>
</dbReference>
<dbReference type="NCBIfam" id="NF010759">
    <property type="entry name" value="PRK14162.1"/>
    <property type="match status" value="1"/>
</dbReference>
<dbReference type="FunFam" id="2.30.22.10:FF:000001">
    <property type="entry name" value="Protein GrpE"/>
    <property type="match status" value="1"/>
</dbReference>
<accession>A0A288Q6K8</accession>
<evidence type="ECO:0000256" key="12">
    <source>
        <dbReference type="RuleBase" id="RU004478"/>
    </source>
</evidence>
<comment type="caution">
    <text evidence="14">The sequence shown here is derived from an EMBL/GenBank/DDBJ whole genome shotgun (WGS) entry which is preliminary data.</text>
</comment>
<evidence type="ECO:0000313" key="15">
    <source>
        <dbReference type="Proteomes" id="UP000254912"/>
    </source>
</evidence>
<dbReference type="Proteomes" id="UP000254912">
    <property type="component" value="Unassembled WGS sequence"/>
</dbReference>
<dbReference type="GO" id="GO:0042803">
    <property type="term" value="F:protein homodimerization activity"/>
    <property type="evidence" value="ECO:0007669"/>
    <property type="project" value="InterPro"/>
</dbReference>
<dbReference type="CDD" id="cd00446">
    <property type="entry name" value="GrpE"/>
    <property type="match status" value="1"/>
</dbReference>
<dbReference type="PROSITE" id="PS01071">
    <property type="entry name" value="GRPE"/>
    <property type="match status" value="1"/>
</dbReference>
<comment type="subcellular location">
    <subcellularLocation>
        <location evidence="1 10">Cytoplasm</location>
    </subcellularLocation>
</comment>
<evidence type="ECO:0000256" key="7">
    <source>
        <dbReference type="ARBA" id="ARBA00053401"/>
    </source>
</evidence>
<evidence type="ECO:0000256" key="10">
    <source>
        <dbReference type="HAMAP-Rule" id="MF_01151"/>
    </source>
</evidence>
<evidence type="ECO:0000256" key="5">
    <source>
        <dbReference type="ARBA" id="ARBA00023016"/>
    </source>
</evidence>
<dbReference type="Gene3D" id="3.90.20.20">
    <property type="match status" value="1"/>
</dbReference>
<dbReference type="OrthoDB" id="9812586at2"/>
<sequence length="185" mass="20477">MAEDQKSVDEEIQEEVRPEVEEAETVETTTEEIVEVDPLEELQAKYDELDDKFLRAEAEMQNMHGRFAKEQAAALKYASSKLAKSVLPALDNLERALAVEVADEAAQQIKAGVEIVYNNLVSALAENDIKAVGVAGESFDPNVHQAIQSQPADDEHPADTIAQVFQKGYVLHDRVIRPAMVVVYN</sequence>
<feature type="compositionally biased region" description="Acidic residues" evidence="13">
    <location>
        <begin position="21"/>
        <end position="30"/>
    </location>
</feature>
<evidence type="ECO:0000256" key="1">
    <source>
        <dbReference type="ARBA" id="ARBA00004496"/>
    </source>
</evidence>
<name>A0A288Q6K8_9LACO</name>
<gene>
    <name evidence="10" type="primary">grpE</name>
    <name evidence="14" type="ORF">DFP99_0719</name>
</gene>
<dbReference type="Pfam" id="PF01025">
    <property type="entry name" value="GrpE"/>
    <property type="match status" value="1"/>
</dbReference>
<dbReference type="PANTHER" id="PTHR21237:SF23">
    <property type="entry name" value="GRPE PROTEIN HOMOLOG, MITOCHONDRIAL"/>
    <property type="match status" value="1"/>
</dbReference>
<dbReference type="AlphaFoldDB" id="A0A288Q6K8"/>
<evidence type="ECO:0000256" key="2">
    <source>
        <dbReference type="ARBA" id="ARBA00009054"/>
    </source>
</evidence>
<dbReference type="InterPro" id="IPR009012">
    <property type="entry name" value="GrpE_head"/>
</dbReference>
<evidence type="ECO:0000256" key="13">
    <source>
        <dbReference type="SAM" id="MobiDB-lite"/>
    </source>
</evidence>
<dbReference type="GO" id="GO:0005737">
    <property type="term" value="C:cytoplasm"/>
    <property type="evidence" value="ECO:0007669"/>
    <property type="project" value="UniProtKB-SubCell"/>
</dbReference>
<organism evidence="14 15">
    <name type="scientific">Weissella soli</name>
    <dbReference type="NCBI Taxonomy" id="155866"/>
    <lineage>
        <taxon>Bacteria</taxon>
        <taxon>Bacillati</taxon>
        <taxon>Bacillota</taxon>
        <taxon>Bacilli</taxon>
        <taxon>Lactobacillales</taxon>
        <taxon>Lactobacillaceae</taxon>
        <taxon>Weissella</taxon>
    </lineage>
</organism>
<keyword evidence="15" id="KW-1185">Reference proteome</keyword>
<dbReference type="SUPFAM" id="SSF51064">
    <property type="entry name" value="Head domain of nucleotide exchange factor GrpE"/>
    <property type="match status" value="1"/>
</dbReference>
<dbReference type="InterPro" id="IPR013805">
    <property type="entry name" value="GrpE_CC"/>
</dbReference>
<dbReference type="RefSeq" id="WP_070230324.1">
    <property type="nucleotide sequence ID" value="NZ_BJYO01000002.1"/>
</dbReference>
<dbReference type="KEGG" id="wso:WSWS_01090"/>
<evidence type="ECO:0000313" key="14">
    <source>
        <dbReference type="EMBL" id="RDL12281.1"/>
    </source>
</evidence>